<dbReference type="EMBL" id="CP049866">
    <property type="protein sequence ID" value="QIK76516.1"/>
    <property type="molecule type" value="Genomic_DNA"/>
</dbReference>
<dbReference type="InterPro" id="IPR052356">
    <property type="entry name" value="Thiol_S-MT"/>
</dbReference>
<keyword evidence="2" id="KW-0489">Methyltransferase</keyword>
<dbReference type="Proteomes" id="UP000502035">
    <property type="component" value="Chromosome"/>
</dbReference>
<dbReference type="PANTHER" id="PTHR45036">
    <property type="entry name" value="METHYLTRANSFERASE LIKE 7B"/>
    <property type="match status" value="1"/>
</dbReference>
<dbReference type="SUPFAM" id="SSF53335">
    <property type="entry name" value="S-adenosyl-L-methionine-dependent methyltransferases"/>
    <property type="match status" value="1"/>
</dbReference>
<dbReference type="InterPro" id="IPR029063">
    <property type="entry name" value="SAM-dependent_MTases_sf"/>
</dbReference>
<organism evidence="2 3">
    <name type="scientific">Nocardioides piscis</name>
    <dbReference type="NCBI Taxonomy" id="2714938"/>
    <lineage>
        <taxon>Bacteria</taxon>
        <taxon>Bacillati</taxon>
        <taxon>Actinomycetota</taxon>
        <taxon>Actinomycetes</taxon>
        <taxon>Propionibacteriales</taxon>
        <taxon>Nocardioidaceae</taxon>
        <taxon>Nocardioides</taxon>
    </lineage>
</organism>
<evidence type="ECO:0000313" key="3">
    <source>
        <dbReference type="Proteomes" id="UP000502035"/>
    </source>
</evidence>
<gene>
    <name evidence="2" type="ORF">G7071_14895</name>
</gene>
<dbReference type="Pfam" id="PF08241">
    <property type="entry name" value="Methyltransf_11"/>
    <property type="match status" value="1"/>
</dbReference>
<name>A0A6G7YIG2_9ACTN</name>
<dbReference type="PANTHER" id="PTHR45036:SF1">
    <property type="entry name" value="METHYLTRANSFERASE LIKE 7A"/>
    <property type="match status" value="1"/>
</dbReference>
<feature type="domain" description="Methyltransferase type 11" evidence="1">
    <location>
        <begin position="40"/>
        <end position="133"/>
    </location>
</feature>
<dbReference type="AlphaFoldDB" id="A0A6G7YIG2"/>
<accession>A0A6G7YIG2</accession>
<keyword evidence="3" id="KW-1185">Reference proteome</keyword>
<evidence type="ECO:0000259" key="1">
    <source>
        <dbReference type="Pfam" id="PF08241"/>
    </source>
</evidence>
<reference evidence="2 3" key="1">
    <citation type="submission" date="2020-03" db="EMBL/GenBank/DDBJ databases">
        <title>Nocardioides sp. nov., isolated from fish.</title>
        <authorList>
            <person name="Hyun D.-W."/>
            <person name="Bae J.-W."/>
        </authorList>
    </citation>
    <scope>NUCLEOTIDE SEQUENCE [LARGE SCALE GENOMIC DNA]</scope>
    <source>
        <strain evidence="2 3">HDW12A</strain>
    </source>
</reference>
<evidence type="ECO:0000313" key="2">
    <source>
        <dbReference type="EMBL" id="QIK76516.1"/>
    </source>
</evidence>
<dbReference type="KEGG" id="npi:G7071_14895"/>
<dbReference type="InterPro" id="IPR013216">
    <property type="entry name" value="Methyltransf_11"/>
</dbReference>
<sequence>MSRALWTDHVVPRLTDVSLRNEEIGRLRARVCEGLTGDVLEIGFGSGLNMRFLPGDVTHVSAVEPSEVGWRLSERRRARSSVPVDRAGLDGQHLALPDHSHDSALVTFSLCTIPDPASALLEVQRVLRPGGRLHLLEHGLAPDPGVRRWQHRLEPAQRRLAGGCHLTRDVAGLLRSGGWQPEWLEHPDLPGPKAARPWTYVTMGVATFD</sequence>
<dbReference type="RefSeq" id="WP_166320026.1">
    <property type="nucleotide sequence ID" value="NZ_CP049866.1"/>
</dbReference>
<dbReference type="GO" id="GO:0032259">
    <property type="term" value="P:methylation"/>
    <property type="evidence" value="ECO:0007669"/>
    <property type="project" value="UniProtKB-KW"/>
</dbReference>
<proteinExistence type="predicted"/>
<dbReference type="Gene3D" id="3.40.50.150">
    <property type="entry name" value="Vaccinia Virus protein VP39"/>
    <property type="match status" value="1"/>
</dbReference>
<dbReference type="GO" id="GO:0008757">
    <property type="term" value="F:S-adenosylmethionine-dependent methyltransferase activity"/>
    <property type="evidence" value="ECO:0007669"/>
    <property type="project" value="InterPro"/>
</dbReference>
<protein>
    <submittedName>
        <fullName evidence="2">Class I SAM-dependent methyltransferase</fullName>
    </submittedName>
</protein>
<dbReference type="CDD" id="cd02440">
    <property type="entry name" value="AdoMet_MTases"/>
    <property type="match status" value="1"/>
</dbReference>
<keyword evidence="2" id="KW-0808">Transferase</keyword>